<dbReference type="SMART" id="SM01040">
    <property type="entry name" value="Bro-N"/>
    <property type="match status" value="1"/>
</dbReference>
<name>A0A377KNK0_9ENTE</name>
<organism evidence="2 4">
    <name type="scientific">Enterococcus durans</name>
    <dbReference type="NCBI Taxonomy" id="53345"/>
    <lineage>
        <taxon>Bacteria</taxon>
        <taxon>Bacillati</taxon>
        <taxon>Bacillota</taxon>
        <taxon>Bacilli</taxon>
        <taxon>Lactobacillales</taxon>
        <taxon>Enterococcaceae</taxon>
        <taxon>Enterococcus</taxon>
    </lineage>
</organism>
<feature type="domain" description="Bro-N" evidence="1">
    <location>
        <begin position="1"/>
        <end position="90"/>
    </location>
</feature>
<evidence type="ECO:0000313" key="4">
    <source>
        <dbReference type="Proteomes" id="UP000254070"/>
    </source>
</evidence>
<gene>
    <name evidence="2" type="ORF">NCTC8129_02972</name>
    <name evidence="3" type="ORF">NCTC8129_03268</name>
</gene>
<dbReference type="AlphaFoldDB" id="A0A377KNK0"/>
<dbReference type="Proteomes" id="UP000254070">
    <property type="component" value="Unassembled WGS sequence"/>
</dbReference>
<proteinExistence type="predicted"/>
<dbReference type="Pfam" id="PF02498">
    <property type="entry name" value="Bro-N"/>
    <property type="match status" value="1"/>
</dbReference>
<evidence type="ECO:0000313" key="3">
    <source>
        <dbReference type="EMBL" id="STQ33057.1"/>
    </source>
</evidence>
<reference evidence="2 4" key="1">
    <citation type="submission" date="2018-06" db="EMBL/GenBank/DDBJ databases">
        <authorList>
            <consortium name="Pathogen Informatics"/>
            <person name="Doyle S."/>
        </authorList>
    </citation>
    <scope>NUCLEOTIDE SEQUENCE [LARGE SCALE GENOMIC DNA]</scope>
    <source>
        <strain evidence="2 4">NCTC8129</strain>
    </source>
</reference>
<dbReference type="PANTHER" id="PTHR36180:SF2">
    <property type="entry name" value="BRO FAMILY PROTEIN"/>
    <property type="match status" value="1"/>
</dbReference>
<dbReference type="InterPro" id="IPR003497">
    <property type="entry name" value="BRO_N_domain"/>
</dbReference>
<evidence type="ECO:0000313" key="2">
    <source>
        <dbReference type="EMBL" id="STP30719.1"/>
    </source>
</evidence>
<evidence type="ECO:0000259" key="1">
    <source>
        <dbReference type="PROSITE" id="PS51750"/>
    </source>
</evidence>
<dbReference type="PANTHER" id="PTHR36180">
    <property type="entry name" value="DNA-BINDING PROTEIN-RELATED-RELATED"/>
    <property type="match status" value="1"/>
</dbReference>
<protein>
    <submittedName>
        <fullName evidence="2">Toxin-antitoxin system, toxin component, Bro family</fullName>
    </submittedName>
</protein>
<sequence>MNTLQIFNFEQNEVRTILVNDEPYFVGKNVASVLGYSNTQKAILTHVDAEDKGDAPIQGDLGGKQKMTIIKDTQNRTQVRFRKPMAALKL</sequence>
<accession>A0A377KNK0</accession>
<dbReference type="EMBL" id="UGIF01000006">
    <property type="protein sequence ID" value="STQ33057.1"/>
    <property type="molecule type" value="Genomic_DNA"/>
</dbReference>
<dbReference type="EMBL" id="UGIF01000002">
    <property type="protein sequence ID" value="STP30719.1"/>
    <property type="molecule type" value="Genomic_DNA"/>
</dbReference>
<dbReference type="PROSITE" id="PS51750">
    <property type="entry name" value="BRO_N"/>
    <property type="match status" value="1"/>
</dbReference>